<dbReference type="SUPFAM" id="SSF50939">
    <property type="entry name" value="Sialidases"/>
    <property type="match status" value="1"/>
</dbReference>
<evidence type="ECO:0000313" key="1">
    <source>
        <dbReference type="EMBL" id="KAJ3048468.1"/>
    </source>
</evidence>
<name>A0AAD5X0F0_9FUNG</name>
<dbReference type="EMBL" id="JADGJD010000786">
    <property type="protein sequence ID" value="KAJ3048468.1"/>
    <property type="molecule type" value="Genomic_DNA"/>
</dbReference>
<dbReference type="CDD" id="cd15482">
    <property type="entry name" value="Sialidase_non-viral"/>
    <property type="match status" value="1"/>
</dbReference>
<keyword evidence="2" id="KW-1185">Reference proteome</keyword>
<organism evidence="1 2">
    <name type="scientific">Rhizophlyctis rosea</name>
    <dbReference type="NCBI Taxonomy" id="64517"/>
    <lineage>
        <taxon>Eukaryota</taxon>
        <taxon>Fungi</taxon>
        <taxon>Fungi incertae sedis</taxon>
        <taxon>Chytridiomycota</taxon>
        <taxon>Chytridiomycota incertae sedis</taxon>
        <taxon>Chytridiomycetes</taxon>
        <taxon>Rhizophlyctidales</taxon>
        <taxon>Rhizophlyctidaceae</taxon>
        <taxon>Rhizophlyctis</taxon>
    </lineage>
</organism>
<dbReference type="PANTHER" id="PTHR38792:SF1">
    <property type="entry name" value="BNR_ASP-BOX REPEAT PROTEIN"/>
    <property type="match status" value="1"/>
</dbReference>
<reference evidence="1" key="1">
    <citation type="submission" date="2020-05" db="EMBL/GenBank/DDBJ databases">
        <title>Phylogenomic resolution of chytrid fungi.</title>
        <authorList>
            <person name="Stajich J.E."/>
            <person name="Amses K."/>
            <person name="Simmons R."/>
            <person name="Seto K."/>
            <person name="Myers J."/>
            <person name="Bonds A."/>
            <person name="Quandt C.A."/>
            <person name="Barry K."/>
            <person name="Liu P."/>
            <person name="Grigoriev I."/>
            <person name="Longcore J.E."/>
            <person name="James T.Y."/>
        </authorList>
    </citation>
    <scope>NUCLEOTIDE SEQUENCE</scope>
    <source>
        <strain evidence="1">JEL0318</strain>
    </source>
</reference>
<evidence type="ECO:0008006" key="3">
    <source>
        <dbReference type="Google" id="ProtNLM"/>
    </source>
</evidence>
<comment type="caution">
    <text evidence="1">The sequence shown here is derived from an EMBL/GenBank/DDBJ whole genome shotgun (WGS) entry which is preliminary data.</text>
</comment>
<gene>
    <name evidence="1" type="ORF">HK097_010504</name>
</gene>
<dbReference type="InterPro" id="IPR036278">
    <property type="entry name" value="Sialidase_sf"/>
</dbReference>
<protein>
    <recommendedName>
        <fullName evidence="3">Glycoside hydrolase family 93</fullName>
    </recommendedName>
</protein>
<proteinExistence type="predicted"/>
<feature type="non-terminal residue" evidence="1">
    <location>
        <position position="1"/>
    </location>
</feature>
<sequence>AAKFYETNIIYPQNGTMYPRQVELSDGTLLVAVSPRYGGAWVGKPVFPVFQSKDHGVTWKWISNITDTVNGNGMSAQPALLQLSKKFGKYPKGTILASGNSWNSTSTNIDVYASRDGGFHWEFVSNVARGTQPDTSDTGNPIWEPYLLELEDKIVCYYSDQRDPLQSQKLAHQVSKDLLTWGSVVNDVAYGNFSYRPGMTVIAHLPNKKWILVYECPFCFDALPDTYPVYYRIASSPLEFQKAVGHKIVIQNNPTTKPNASPYVVWTPAGGKDGTIIVSDADHSSVFTNRHLGAVDKWEEHSTPQTDAYSRALHILKDYPDHLLIIGGGSYNTPKPLSVSSIDVNKLVKAKP</sequence>
<evidence type="ECO:0000313" key="2">
    <source>
        <dbReference type="Proteomes" id="UP001212841"/>
    </source>
</evidence>
<accession>A0AAD5X0F0</accession>
<dbReference type="AlphaFoldDB" id="A0AAD5X0F0"/>
<dbReference type="PANTHER" id="PTHR38792">
    <property type="entry name" value="BNR/ASP-BOX REPEAT DOMAIN PROTEIN (AFU_ORTHOLOGUE AFUA_7G06430)-RELATED"/>
    <property type="match status" value="1"/>
</dbReference>
<dbReference type="Gene3D" id="2.120.10.10">
    <property type="match status" value="1"/>
</dbReference>
<dbReference type="Proteomes" id="UP001212841">
    <property type="component" value="Unassembled WGS sequence"/>
</dbReference>